<gene>
    <name evidence="1" type="ORF">EV211_11510</name>
</gene>
<evidence type="ECO:0000313" key="2">
    <source>
        <dbReference type="Proteomes" id="UP000295500"/>
    </source>
</evidence>
<sequence length="105" mass="11896">MNNPSTIEEVVISVLETSTDARNDDMKLYLLVCDKVNPFVGSNNIGSIPFAVIMNIYKELNLPHFESVRRSRAKIQAKHPELAGDPACRKGRRQLEGMYRTYAKI</sequence>
<dbReference type="RefSeq" id="WP_133528358.1">
    <property type="nucleotide sequence ID" value="NZ_SNXO01000015.1"/>
</dbReference>
<dbReference type="AlphaFoldDB" id="A0A4R6Q2B5"/>
<keyword evidence="2" id="KW-1185">Reference proteome</keyword>
<name>A0A4R6Q2B5_9FIRM</name>
<comment type="caution">
    <text evidence="1">The sequence shown here is derived from an EMBL/GenBank/DDBJ whole genome shotgun (WGS) entry which is preliminary data.</text>
</comment>
<proteinExistence type="predicted"/>
<accession>A0A4R6Q2B5</accession>
<dbReference type="Proteomes" id="UP000295500">
    <property type="component" value="Unassembled WGS sequence"/>
</dbReference>
<protein>
    <submittedName>
        <fullName evidence="1">Uncharacterized protein</fullName>
    </submittedName>
</protein>
<dbReference type="EMBL" id="SNXO01000015">
    <property type="protein sequence ID" value="TDP56388.1"/>
    <property type="molecule type" value="Genomic_DNA"/>
</dbReference>
<organism evidence="1 2">
    <name type="scientific">Aminicella lysinilytica</name>
    <dbReference type="NCBI Taxonomy" id="433323"/>
    <lineage>
        <taxon>Bacteria</taxon>
        <taxon>Bacillati</taxon>
        <taxon>Bacillota</taxon>
        <taxon>Clostridia</taxon>
        <taxon>Peptostreptococcales</taxon>
        <taxon>Anaerovoracaceae</taxon>
        <taxon>Aminicella</taxon>
    </lineage>
</organism>
<dbReference type="OrthoDB" id="2055105at2"/>
<reference evidence="1 2" key="1">
    <citation type="submission" date="2019-03" db="EMBL/GenBank/DDBJ databases">
        <title>Genomic Encyclopedia of Type Strains, Phase IV (KMG-IV): sequencing the most valuable type-strain genomes for metagenomic binning, comparative biology and taxonomic classification.</title>
        <authorList>
            <person name="Goeker M."/>
        </authorList>
    </citation>
    <scope>NUCLEOTIDE SEQUENCE [LARGE SCALE GENOMIC DNA]</scope>
    <source>
        <strain evidence="1 2">DSM 28287</strain>
    </source>
</reference>
<evidence type="ECO:0000313" key="1">
    <source>
        <dbReference type="EMBL" id="TDP56388.1"/>
    </source>
</evidence>